<feature type="signal peptide" evidence="1">
    <location>
        <begin position="1"/>
        <end position="16"/>
    </location>
</feature>
<keyword evidence="1" id="KW-0732">Signal</keyword>
<proteinExistence type="predicted"/>
<dbReference type="RefSeq" id="XP_001744676.1">
    <property type="nucleotide sequence ID" value="XM_001744624.1"/>
</dbReference>
<reference evidence="2 3" key="1">
    <citation type="journal article" date="2008" name="Nature">
        <title>The genome of the choanoflagellate Monosiga brevicollis and the origin of metazoans.</title>
        <authorList>
            <consortium name="JGI Sequencing"/>
            <person name="King N."/>
            <person name="Westbrook M.J."/>
            <person name="Young S.L."/>
            <person name="Kuo A."/>
            <person name="Abedin M."/>
            <person name="Chapman J."/>
            <person name="Fairclough S."/>
            <person name="Hellsten U."/>
            <person name="Isogai Y."/>
            <person name="Letunic I."/>
            <person name="Marr M."/>
            <person name="Pincus D."/>
            <person name="Putnam N."/>
            <person name="Rokas A."/>
            <person name="Wright K.J."/>
            <person name="Zuzow R."/>
            <person name="Dirks W."/>
            <person name="Good M."/>
            <person name="Goodstein D."/>
            <person name="Lemons D."/>
            <person name="Li W."/>
            <person name="Lyons J.B."/>
            <person name="Morris A."/>
            <person name="Nichols S."/>
            <person name="Richter D.J."/>
            <person name="Salamov A."/>
            <person name="Bork P."/>
            <person name="Lim W.A."/>
            <person name="Manning G."/>
            <person name="Miller W.T."/>
            <person name="McGinnis W."/>
            <person name="Shapiro H."/>
            <person name="Tjian R."/>
            <person name="Grigoriev I.V."/>
            <person name="Rokhsar D."/>
        </authorList>
    </citation>
    <scope>NUCLEOTIDE SEQUENCE [LARGE SCALE GENOMIC DNA]</scope>
    <source>
        <strain evidence="3">MX1 / ATCC 50154</strain>
    </source>
</reference>
<dbReference type="Gene3D" id="2.60.120.650">
    <property type="entry name" value="Cupin"/>
    <property type="match status" value="1"/>
</dbReference>
<dbReference type="KEGG" id="mbr:MONBRDRAFT_7036"/>
<dbReference type="EMBL" id="CH991547">
    <property type="protein sequence ID" value="EDQ90625.1"/>
    <property type="molecule type" value="Genomic_DNA"/>
</dbReference>
<evidence type="ECO:0000313" key="2">
    <source>
        <dbReference type="EMBL" id="EDQ90625.1"/>
    </source>
</evidence>
<keyword evidence="3" id="KW-1185">Reference proteome</keyword>
<name>A9UVQ2_MONBE</name>
<accession>A9UVQ2</accession>
<dbReference type="Proteomes" id="UP000001357">
    <property type="component" value="Unassembled WGS sequence"/>
</dbReference>
<dbReference type="SUPFAM" id="SSF51197">
    <property type="entry name" value="Clavaminate synthase-like"/>
    <property type="match status" value="1"/>
</dbReference>
<feature type="chain" id="PRO_5002742414" description="JmjC domain-containing protein" evidence="1">
    <location>
        <begin position="17"/>
        <end position="380"/>
    </location>
</feature>
<dbReference type="AlphaFoldDB" id="A9UVQ2"/>
<gene>
    <name evidence="2" type="ORF">MONBRDRAFT_7036</name>
</gene>
<dbReference type="InParanoid" id="A9UVQ2"/>
<protein>
    <recommendedName>
        <fullName evidence="4">JmjC domain-containing protein</fullName>
    </recommendedName>
</protein>
<evidence type="ECO:0000256" key="1">
    <source>
        <dbReference type="SAM" id="SignalP"/>
    </source>
</evidence>
<organism evidence="2 3">
    <name type="scientific">Monosiga brevicollis</name>
    <name type="common">Choanoflagellate</name>
    <dbReference type="NCBI Taxonomy" id="81824"/>
    <lineage>
        <taxon>Eukaryota</taxon>
        <taxon>Choanoflagellata</taxon>
        <taxon>Craspedida</taxon>
        <taxon>Salpingoecidae</taxon>
        <taxon>Monosiga</taxon>
    </lineage>
</organism>
<sequence>MQTVVVALLLAGMCGGGQVGKDLEVVEEWPSRPWNKPFVLRAPSKAASARRLHLDALVNQAAHAQVQVGSAHTIVQAGGQGPEARSLHQYIEQMQSAACQGAGQGSRSRACTDYLFDRGDFFRKFPDLLDQAAMPNVWTLEDWEAQARAAHAGPHLLGSTSQLARVNTYLLLGPRNTGVHFHFHTDSLLKIHAGRKLPNTSQYATVDAWWRDVAQPKDVPGLLSQLLLPGDLAFIPAWWRHATLNRGSYTLATASQPHLALQQPLALMNAIGQLLAAKDLPLALELLEQLAAVRKDIPLVNEYDAVALVVQAKAALLHADPAPGIPAWARDMQQWRYSFGTGLNLWCRCAVGGAAMHWPWPANCITGLARPTTDARLVGS</sequence>
<evidence type="ECO:0008006" key="4">
    <source>
        <dbReference type="Google" id="ProtNLM"/>
    </source>
</evidence>
<evidence type="ECO:0000313" key="3">
    <source>
        <dbReference type="Proteomes" id="UP000001357"/>
    </source>
</evidence>
<dbReference type="GeneID" id="5889730"/>